<dbReference type="PANTHER" id="PTHR22916:SF3">
    <property type="entry name" value="UDP-GLCNAC:BETAGAL BETA-1,3-N-ACETYLGLUCOSAMINYLTRANSFERASE-LIKE PROTEIN 1"/>
    <property type="match status" value="1"/>
</dbReference>
<accession>A0A2M7G505</accession>
<dbReference type="InterPro" id="IPR029044">
    <property type="entry name" value="Nucleotide-diphossugar_trans"/>
</dbReference>
<dbReference type="Pfam" id="PF00535">
    <property type="entry name" value="Glycos_transf_2"/>
    <property type="match status" value="1"/>
</dbReference>
<feature type="domain" description="Glycosyltransferase 2-like" evidence="1">
    <location>
        <begin position="112"/>
        <end position="206"/>
    </location>
</feature>
<protein>
    <recommendedName>
        <fullName evidence="1">Glycosyltransferase 2-like domain-containing protein</fullName>
    </recommendedName>
</protein>
<dbReference type="AlphaFoldDB" id="A0A2M7G505"/>
<dbReference type="InterPro" id="IPR001173">
    <property type="entry name" value="Glyco_trans_2-like"/>
</dbReference>
<dbReference type="PANTHER" id="PTHR22916">
    <property type="entry name" value="GLYCOSYLTRANSFERASE"/>
    <property type="match status" value="1"/>
</dbReference>
<proteinExistence type="predicted"/>
<gene>
    <name evidence="2" type="ORF">COW36_10230</name>
</gene>
<name>A0A2M7G505_9BACT</name>
<evidence type="ECO:0000259" key="1">
    <source>
        <dbReference type="Pfam" id="PF00535"/>
    </source>
</evidence>
<comment type="caution">
    <text evidence="2">The sequence shown here is derived from an EMBL/GenBank/DDBJ whole genome shotgun (WGS) entry which is preliminary data.</text>
</comment>
<evidence type="ECO:0000313" key="2">
    <source>
        <dbReference type="EMBL" id="PIW17010.1"/>
    </source>
</evidence>
<sequence length="438" mass="50701">MSFSNAQEWARHWFAFSSQEWAFVWPHEKGHFEYFFGQKNDNRELLNQALKRLMNDSHDWGAHVILWIFGRHYPIREVGPGWWQEAYQKVLSAGKMLNILPPIRDFRVTYLVLTYNRLQKLKRTIEAIRTQTCSDWLLIICDDASQDQTSEYCSHLTELDSRITYTRNPVNLGSAKTWNRLCELAQTELVASCADDDWLYPDHLAITRQGFLDYPWSAMSAGGFHIVSPEGVLLRKHGPFAPFGGPIDNQRELQRCGLICPVGPGVVHRKELLHHWASVDPLYSGQGEQYAGWDYLLTVKTVGQFEAVFHPQILSFMEGNPLSTYANRDNSSELIFLLREIVNDYNALYGPKSYPWILAEKFLKNLRFTQIKRQTQSLSINMNLLDSVEAEIASLCSHTELLKLNPNAPFSDRSRWLEALEYRLIRWGIHKLPLPPQT</sequence>
<dbReference type="EMBL" id="PFFQ01000031">
    <property type="protein sequence ID" value="PIW17010.1"/>
    <property type="molecule type" value="Genomic_DNA"/>
</dbReference>
<dbReference type="GO" id="GO:0016758">
    <property type="term" value="F:hexosyltransferase activity"/>
    <property type="evidence" value="ECO:0007669"/>
    <property type="project" value="UniProtKB-ARBA"/>
</dbReference>
<organism evidence="2 3">
    <name type="scientific">bacterium (Candidatus Blackallbacteria) CG17_big_fil_post_rev_8_21_14_2_50_48_46</name>
    <dbReference type="NCBI Taxonomy" id="2014261"/>
    <lineage>
        <taxon>Bacteria</taxon>
        <taxon>Candidatus Blackallbacteria</taxon>
    </lineage>
</organism>
<dbReference type="CDD" id="cd00761">
    <property type="entry name" value="Glyco_tranf_GTA_type"/>
    <property type="match status" value="1"/>
</dbReference>
<dbReference type="Gene3D" id="3.90.550.10">
    <property type="entry name" value="Spore Coat Polysaccharide Biosynthesis Protein SpsA, Chain A"/>
    <property type="match status" value="1"/>
</dbReference>
<dbReference type="Proteomes" id="UP000231019">
    <property type="component" value="Unassembled WGS sequence"/>
</dbReference>
<evidence type="ECO:0000313" key="3">
    <source>
        <dbReference type="Proteomes" id="UP000231019"/>
    </source>
</evidence>
<reference evidence="2 3" key="1">
    <citation type="submission" date="2017-09" db="EMBL/GenBank/DDBJ databases">
        <title>Depth-based differentiation of microbial function through sediment-hosted aquifers and enrichment of novel symbionts in the deep terrestrial subsurface.</title>
        <authorList>
            <person name="Probst A.J."/>
            <person name="Ladd B."/>
            <person name="Jarett J.K."/>
            <person name="Geller-Mcgrath D.E."/>
            <person name="Sieber C.M."/>
            <person name="Emerson J.B."/>
            <person name="Anantharaman K."/>
            <person name="Thomas B.C."/>
            <person name="Malmstrom R."/>
            <person name="Stieglmeier M."/>
            <person name="Klingl A."/>
            <person name="Woyke T."/>
            <person name="Ryan C.M."/>
            <person name="Banfield J.F."/>
        </authorList>
    </citation>
    <scope>NUCLEOTIDE SEQUENCE [LARGE SCALE GENOMIC DNA]</scope>
    <source>
        <strain evidence="2">CG17_big_fil_post_rev_8_21_14_2_50_48_46</strain>
    </source>
</reference>
<dbReference type="SUPFAM" id="SSF53448">
    <property type="entry name" value="Nucleotide-diphospho-sugar transferases"/>
    <property type="match status" value="1"/>
</dbReference>